<keyword evidence="1" id="KW-1185">Reference proteome</keyword>
<reference evidence="2" key="1">
    <citation type="submission" date="2022-11" db="UniProtKB">
        <authorList>
            <consortium name="WormBaseParasite"/>
        </authorList>
    </citation>
    <scope>IDENTIFICATION</scope>
</reference>
<dbReference type="WBParaSite" id="nRc.2.0.1.t11720-RA">
    <property type="protein sequence ID" value="nRc.2.0.1.t11720-RA"/>
    <property type="gene ID" value="nRc.2.0.1.g11720"/>
</dbReference>
<dbReference type="Proteomes" id="UP000887565">
    <property type="component" value="Unplaced"/>
</dbReference>
<accession>A0A915IC18</accession>
<dbReference type="AlphaFoldDB" id="A0A915IC18"/>
<evidence type="ECO:0000313" key="2">
    <source>
        <dbReference type="WBParaSite" id="nRc.2.0.1.t11720-RA"/>
    </source>
</evidence>
<name>A0A915IC18_ROMCU</name>
<proteinExistence type="predicted"/>
<evidence type="ECO:0000313" key="1">
    <source>
        <dbReference type="Proteomes" id="UP000887565"/>
    </source>
</evidence>
<protein>
    <submittedName>
        <fullName evidence="2">Uncharacterized protein</fullName>
    </submittedName>
</protein>
<sequence>MRYRQHFCDVMGGKFVGGLKADYKSCLKMNGFCFIRSLNVSILDLKSVSEIILFSSNLSKSNCVPSSNLSFKERIFSWVYCFMTTVRKGTVSAFNKKPFIILLAKLVTTKIDSVTRTKS</sequence>
<organism evidence="1 2">
    <name type="scientific">Romanomermis culicivorax</name>
    <name type="common">Nematode worm</name>
    <dbReference type="NCBI Taxonomy" id="13658"/>
    <lineage>
        <taxon>Eukaryota</taxon>
        <taxon>Metazoa</taxon>
        <taxon>Ecdysozoa</taxon>
        <taxon>Nematoda</taxon>
        <taxon>Enoplea</taxon>
        <taxon>Dorylaimia</taxon>
        <taxon>Mermithida</taxon>
        <taxon>Mermithoidea</taxon>
        <taxon>Mermithidae</taxon>
        <taxon>Romanomermis</taxon>
    </lineage>
</organism>